<keyword evidence="13" id="KW-0902">Two-component regulatory system</keyword>
<dbReference type="Proteomes" id="UP000272528">
    <property type="component" value="Chromosome"/>
</dbReference>
<keyword evidence="10 24" id="KW-0418">Kinase</keyword>
<dbReference type="Pfam" id="PF07694">
    <property type="entry name" value="5TM-5TMR_LYT"/>
    <property type="match status" value="1"/>
</dbReference>
<dbReference type="Gene3D" id="1.20.120.160">
    <property type="entry name" value="HPT domain"/>
    <property type="match status" value="1"/>
</dbReference>
<keyword evidence="7" id="KW-0808">Transferase</keyword>
<dbReference type="EC" id="2.7.13.3" evidence="4"/>
<dbReference type="InterPro" id="IPR008207">
    <property type="entry name" value="Sig_transdc_His_kin_Hpt_dom"/>
</dbReference>
<dbReference type="SUPFAM" id="SSF47226">
    <property type="entry name" value="Histidine-containing phosphotransfer domain, HPT domain"/>
    <property type="match status" value="1"/>
</dbReference>
<dbReference type="CDD" id="cd16922">
    <property type="entry name" value="HATPase_EvgS-ArcB-TorS-like"/>
    <property type="match status" value="1"/>
</dbReference>
<evidence type="ECO:0000256" key="1">
    <source>
        <dbReference type="ARBA" id="ARBA00000085"/>
    </source>
</evidence>
<comment type="similarity">
    <text evidence="3">In the N-terminal section; belongs to the phytochrome family.</text>
</comment>
<dbReference type="PROSITE" id="PS50110">
    <property type="entry name" value="RESPONSE_REGULATORY"/>
    <property type="match status" value="2"/>
</dbReference>
<evidence type="ECO:0000256" key="14">
    <source>
        <dbReference type="ARBA" id="ARBA00023136"/>
    </source>
</evidence>
<evidence type="ECO:0000256" key="17">
    <source>
        <dbReference type="ARBA" id="ARBA00074306"/>
    </source>
</evidence>
<dbReference type="Gene3D" id="3.30.565.10">
    <property type="entry name" value="Histidine kinase-like ATPase, C-terminal domain"/>
    <property type="match status" value="1"/>
</dbReference>
<feature type="modified residue" description="4-aspartylphosphate" evidence="19">
    <location>
        <position position="753"/>
    </location>
</feature>
<evidence type="ECO:0000256" key="2">
    <source>
        <dbReference type="ARBA" id="ARBA00004651"/>
    </source>
</evidence>
<evidence type="ECO:0000256" key="9">
    <source>
        <dbReference type="ARBA" id="ARBA00022741"/>
    </source>
</evidence>
<feature type="transmembrane region" description="Helical" evidence="20">
    <location>
        <begin position="68"/>
        <end position="92"/>
    </location>
</feature>
<dbReference type="InterPro" id="IPR011620">
    <property type="entry name" value="Sig_transdc_His_kinase_LytS_TM"/>
</dbReference>
<evidence type="ECO:0000256" key="6">
    <source>
        <dbReference type="ARBA" id="ARBA00022553"/>
    </source>
</evidence>
<dbReference type="GO" id="GO:0071555">
    <property type="term" value="P:cell wall organization"/>
    <property type="evidence" value="ECO:0007669"/>
    <property type="project" value="InterPro"/>
</dbReference>
<dbReference type="SUPFAM" id="SSF55874">
    <property type="entry name" value="ATPase domain of HSP90 chaperone/DNA topoisomerase II/histidine kinase"/>
    <property type="match status" value="1"/>
</dbReference>
<dbReference type="AlphaFoldDB" id="A0A3S8ZZ17"/>
<feature type="modified residue" description="Phosphohistidine" evidence="18">
    <location>
        <position position="895"/>
    </location>
</feature>
<dbReference type="InterPro" id="IPR001789">
    <property type="entry name" value="Sig_transdc_resp-reg_receiver"/>
</dbReference>
<dbReference type="PANTHER" id="PTHR45339">
    <property type="entry name" value="HYBRID SIGNAL TRANSDUCTION HISTIDINE KINASE J"/>
    <property type="match status" value="1"/>
</dbReference>
<dbReference type="InterPro" id="IPR003661">
    <property type="entry name" value="HisK_dim/P_dom"/>
</dbReference>
<dbReference type="InterPro" id="IPR005467">
    <property type="entry name" value="His_kinase_dom"/>
</dbReference>
<evidence type="ECO:0000256" key="5">
    <source>
        <dbReference type="ARBA" id="ARBA00022475"/>
    </source>
</evidence>
<dbReference type="SMART" id="SM00448">
    <property type="entry name" value="REC"/>
    <property type="match status" value="2"/>
</dbReference>
<evidence type="ECO:0000313" key="24">
    <source>
        <dbReference type="EMBL" id="AZN38698.1"/>
    </source>
</evidence>
<dbReference type="GO" id="GO:0000155">
    <property type="term" value="F:phosphorelay sensor kinase activity"/>
    <property type="evidence" value="ECO:0007669"/>
    <property type="project" value="InterPro"/>
</dbReference>
<keyword evidence="11" id="KW-0067">ATP-binding</keyword>
<evidence type="ECO:0000256" key="4">
    <source>
        <dbReference type="ARBA" id="ARBA00012438"/>
    </source>
</evidence>
<dbReference type="SUPFAM" id="SSF47384">
    <property type="entry name" value="Homodimeric domain of signal transducing histidine kinase"/>
    <property type="match status" value="1"/>
</dbReference>
<dbReference type="Gene3D" id="1.10.1760.20">
    <property type="match status" value="1"/>
</dbReference>
<dbReference type="InterPro" id="IPR011006">
    <property type="entry name" value="CheY-like_superfamily"/>
</dbReference>
<dbReference type="InterPro" id="IPR004358">
    <property type="entry name" value="Sig_transdc_His_kin-like_C"/>
</dbReference>
<dbReference type="Pfam" id="PF01627">
    <property type="entry name" value="Hpt"/>
    <property type="match status" value="1"/>
</dbReference>
<organism evidence="24 25">
    <name type="scientific">Paenibacillus albus</name>
    <dbReference type="NCBI Taxonomy" id="2495582"/>
    <lineage>
        <taxon>Bacteria</taxon>
        <taxon>Bacillati</taxon>
        <taxon>Bacillota</taxon>
        <taxon>Bacilli</taxon>
        <taxon>Bacillales</taxon>
        <taxon>Paenibacillaceae</taxon>
        <taxon>Paenibacillus</taxon>
    </lineage>
</organism>
<dbReference type="FunFam" id="1.10.287.130:FF:000002">
    <property type="entry name" value="Two-component osmosensing histidine kinase"/>
    <property type="match status" value="1"/>
</dbReference>
<dbReference type="CDD" id="cd17546">
    <property type="entry name" value="REC_hyHK_CKI1_RcsC-like"/>
    <property type="match status" value="1"/>
</dbReference>
<feature type="transmembrane region" description="Helical" evidence="20">
    <location>
        <begin position="6"/>
        <end position="24"/>
    </location>
</feature>
<evidence type="ECO:0000256" key="7">
    <source>
        <dbReference type="ARBA" id="ARBA00022679"/>
    </source>
</evidence>
<dbReference type="InterPro" id="IPR036641">
    <property type="entry name" value="HPT_dom_sf"/>
</dbReference>
<evidence type="ECO:0000256" key="13">
    <source>
        <dbReference type="ARBA" id="ARBA00023012"/>
    </source>
</evidence>
<dbReference type="PANTHER" id="PTHR45339:SF1">
    <property type="entry name" value="HYBRID SIGNAL TRANSDUCTION HISTIDINE KINASE J"/>
    <property type="match status" value="1"/>
</dbReference>
<keyword evidence="9" id="KW-0547">Nucleotide-binding</keyword>
<dbReference type="PROSITE" id="PS50894">
    <property type="entry name" value="HPT"/>
    <property type="match status" value="1"/>
</dbReference>
<evidence type="ECO:0000313" key="25">
    <source>
        <dbReference type="Proteomes" id="UP000272528"/>
    </source>
</evidence>
<dbReference type="Gene3D" id="1.10.287.130">
    <property type="match status" value="1"/>
</dbReference>
<keyword evidence="14 20" id="KW-0472">Membrane</keyword>
<dbReference type="SMART" id="SM00388">
    <property type="entry name" value="HisKA"/>
    <property type="match status" value="1"/>
</dbReference>
<dbReference type="OrthoDB" id="9809348at2"/>
<dbReference type="Pfam" id="PF02518">
    <property type="entry name" value="HATPase_c"/>
    <property type="match status" value="1"/>
</dbReference>
<dbReference type="SUPFAM" id="SSF52172">
    <property type="entry name" value="CheY-like"/>
    <property type="match status" value="2"/>
</dbReference>
<accession>A0A3S8ZZ17</accession>
<dbReference type="Pfam" id="PF00512">
    <property type="entry name" value="HisKA"/>
    <property type="match status" value="1"/>
</dbReference>
<evidence type="ECO:0000256" key="8">
    <source>
        <dbReference type="ARBA" id="ARBA00022692"/>
    </source>
</evidence>
<dbReference type="FunFam" id="3.30.565.10:FF:000010">
    <property type="entry name" value="Sensor histidine kinase RcsC"/>
    <property type="match status" value="1"/>
</dbReference>
<evidence type="ECO:0000256" key="3">
    <source>
        <dbReference type="ARBA" id="ARBA00006402"/>
    </source>
</evidence>
<feature type="domain" description="Response regulatory" evidence="22">
    <location>
        <begin position="563"/>
        <end position="680"/>
    </location>
</feature>
<sequence length="950" mass="105737">MLRDLILNFAILSVYLFFVSPFFIRDERSAKPTWKYKLTVGAVFGLLGIILLFFSITFNSNAPLNMRGIALMMASYFGGPLGAFAELIVVYIGRFLKEGSINPLQMAIGISAAIGTGYLFGRFKHYWTRWVIGSLFLLNYYYFALWLSNQITLETVWSYIISQACYSLFIAAFLYYLIHNHHNKKRIAQMEQDMISMLRMQPGLTFRIQRKHGTYYYNLAEGQLLKHLGLLPSMLFNKSFAETSLFQDDFADFLDNNYARFSSDETVSLETTMAGTAVHVTLQPVIQNGQLIDIIGNAIDITNLQKRKEADASNRAKSQFLAQMSHEIRTPINAIVGLNYILQQSRLDDQQRGYIDKIITAAKSLLTIVNDILDFSKIEAGKVVLEKVEFDLYEVLHNVSNMMSFKANEKGLRFHFFVHPDVPQMLVGDPFRVLQIVLNLANNAIKFTSQGQITISVNQIVERDQTSVLSFNVRDTGIGMNEEQLGSLFKEFTQADMTTTRKFGGTGLGLIISKNLAELMGGKIEVESKDGHGSSFTFKAPFTIAAAPAMAAQEVNPQLTFLRVLIICDDSQMQQVLRSQLEQFQFIVSNVNNGEDALQSIAHGGIYDLIFLDWRLDGADVLRLADTIHETFTSPSQSILLISAYHESELKMAVQSNSIVKALLHPISQSQLYDEIITLFRPHFSTNRSTSDYSIQFASLKDAAVLLVEDNEINQLVAKELLREVGIEADVASNGEIAVRYAAERRYDAILMDLQMPVMDGYEATKTIRQSANGKTIPIVAMTADAMKGVEDQVLSVGMNGYLTKPFDPIDLYSMLQRLLKQTREQASSAAALEAAAAKAEPHLDQASAIARLSGNSALYRQIIGLFINNHAFGLHLAREAFAAGDLKSAVLHVHTLKGVASNIGADQLAALMAKLQAALQAGDHAEASILQLEAELELQAVLLEASWIE</sequence>
<keyword evidence="25" id="KW-1185">Reference proteome</keyword>
<dbReference type="Pfam" id="PF00072">
    <property type="entry name" value="Response_reg"/>
    <property type="match status" value="2"/>
</dbReference>
<comment type="catalytic activity">
    <reaction evidence="1">
        <text>ATP + protein L-histidine = ADP + protein N-phospho-L-histidine.</text>
        <dbReference type="EC" id="2.7.13.3"/>
    </reaction>
</comment>
<keyword evidence="8 20" id="KW-0812">Transmembrane</keyword>
<keyword evidence="5" id="KW-1003">Cell membrane</keyword>
<feature type="transmembrane region" description="Helical" evidence="20">
    <location>
        <begin position="156"/>
        <end position="178"/>
    </location>
</feature>
<protein>
    <recommendedName>
        <fullName evidence="17">Circadian input-output histidine kinase CikA</fullName>
        <ecNumber evidence="4">2.7.13.3</ecNumber>
    </recommendedName>
    <alternativeName>
        <fullName evidence="16">Sensory/regulatory protein RpfC</fullName>
    </alternativeName>
</protein>
<evidence type="ECO:0000256" key="10">
    <source>
        <dbReference type="ARBA" id="ARBA00022777"/>
    </source>
</evidence>
<feature type="domain" description="Histidine kinase" evidence="21">
    <location>
        <begin position="323"/>
        <end position="544"/>
    </location>
</feature>
<dbReference type="CDD" id="cd00082">
    <property type="entry name" value="HisKA"/>
    <property type="match status" value="1"/>
</dbReference>
<feature type="domain" description="HPt" evidence="23">
    <location>
        <begin position="856"/>
        <end position="950"/>
    </location>
</feature>
<evidence type="ECO:0000256" key="11">
    <source>
        <dbReference type="ARBA" id="ARBA00022840"/>
    </source>
</evidence>
<feature type="modified residue" description="4-aspartylphosphate" evidence="19">
    <location>
        <position position="613"/>
    </location>
</feature>
<dbReference type="RefSeq" id="WP_126012054.1">
    <property type="nucleotide sequence ID" value="NZ_CP034437.1"/>
</dbReference>
<evidence type="ECO:0000256" key="15">
    <source>
        <dbReference type="ARBA" id="ARBA00064003"/>
    </source>
</evidence>
<dbReference type="GO" id="GO:0005886">
    <property type="term" value="C:plasma membrane"/>
    <property type="evidence" value="ECO:0007669"/>
    <property type="project" value="UniProtKB-SubCell"/>
</dbReference>
<dbReference type="KEGG" id="palb:EJC50_02660"/>
<feature type="domain" description="Response regulatory" evidence="22">
    <location>
        <begin position="704"/>
        <end position="820"/>
    </location>
</feature>
<comment type="subunit">
    <text evidence="15">At low DSF concentrations, interacts with RpfF.</text>
</comment>
<dbReference type="PRINTS" id="PR00344">
    <property type="entry name" value="BCTRLSENSOR"/>
</dbReference>
<evidence type="ECO:0000256" key="18">
    <source>
        <dbReference type="PROSITE-ProRule" id="PRU00110"/>
    </source>
</evidence>
<comment type="subcellular location">
    <subcellularLocation>
        <location evidence="2">Cell membrane</location>
        <topology evidence="2">Multi-pass membrane protein</topology>
    </subcellularLocation>
</comment>
<evidence type="ECO:0000256" key="12">
    <source>
        <dbReference type="ARBA" id="ARBA00022989"/>
    </source>
</evidence>
<feature type="transmembrane region" description="Helical" evidence="20">
    <location>
        <begin position="36"/>
        <end position="56"/>
    </location>
</feature>
<name>A0A3S8ZZ17_9BACL</name>
<dbReference type="InterPro" id="IPR003594">
    <property type="entry name" value="HATPase_dom"/>
</dbReference>
<feature type="transmembrane region" description="Helical" evidence="20">
    <location>
        <begin position="104"/>
        <end position="121"/>
    </location>
</feature>
<gene>
    <name evidence="24" type="ORF">EJC50_02660</name>
</gene>
<evidence type="ECO:0000259" key="23">
    <source>
        <dbReference type="PROSITE" id="PS50894"/>
    </source>
</evidence>
<dbReference type="CDD" id="cd00156">
    <property type="entry name" value="REC"/>
    <property type="match status" value="1"/>
</dbReference>
<keyword evidence="6 19" id="KW-0597">Phosphoprotein</keyword>
<proteinExistence type="inferred from homology"/>
<evidence type="ECO:0000259" key="21">
    <source>
        <dbReference type="PROSITE" id="PS50109"/>
    </source>
</evidence>
<evidence type="ECO:0000256" key="19">
    <source>
        <dbReference type="PROSITE-ProRule" id="PRU00169"/>
    </source>
</evidence>
<dbReference type="EMBL" id="CP034437">
    <property type="protein sequence ID" value="AZN38698.1"/>
    <property type="molecule type" value="Genomic_DNA"/>
</dbReference>
<dbReference type="InterPro" id="IPR036097">
    <property type="entry name" value="HisK_dim/P_sf"/>
</dbReference>
<evidence type="ECO:0000256" key="20">
    <source>
        <dbReference type="SAM" id="Phobius"/>
    </source>
</evidence>
<keyword evidence="12 20" id="KW-1133">Transmembrane helix</keyword>
<dbReference type="PROSITE" id="PS50109">
    <property type="entry name" value="HIS_KIN"/>
    <property type="match status" value="1"/>
</dbReference>
<dbReference type="SMART" id="SM00387">
    <property type="entry name" value="HATPase_c"/>
    <property type="match status" value="1"/>
</dbReference>
<feature type="transmembrane region" description="Helical" evidence="20">
    <location>
        <begin position="127"/>
        <end position="144"/>
    </location>
</feature>
<dbReference type="Gene3D" id="3.40.50.2300">
    <property type="match status" value="2"/>
</dbReference>
<evidence type="ECO:0000256" key="16">
    <source>
        <dbReference type="ARBA" id="ARBA00068150"/>
    </source>
</evidence>
<evidence type="ECO:0000259" key="22">
    <source>
        <dbReference type="PROSITE" id="PS50110"/>
    </source>
</evidence>
<reference evidence="25" key="1">
    <citation type="submission" date="2018-12" db="EMBL/GenBank/DDBJ databases">
        <title>Genome sequence of Peanibacillus sp.</title>
        <authorList>
            <person name="Subramani G."/>
            <person name="Srinivasan S."/>
            <person name="Kim M.K."/>
        </authorList>
    </citation>
    <scope>NUCLEOTIDE SEQUENCE [LARGE SCALE GENOMIC DNA]</scope>
    <source>
        <strain evidence="25">18JY67-1</strain>
    </source>
</reference>
<dbReference type="GO" id="GO:0005524">
    <property type="term" value="F:ATP binding"/>
    <property type="evidence" value="ECO:0007669"/>
    <property type="project" value="UniProtKB-KW"/>
</dbReference>
<dbReference type="InterPro" id="IPR036890">
    <property type="entry name" value="HATPase_C_sf"/>
</dbReference>